<reference evidence="1 2" key="1">
    <citation type="journal article" date="2018" name="Mol. Plant">
        <title>The genome of Artemisia annua provides insight into the evolution of Asteraceae family and artemisinin biosynthesis.</title>
        <authorList>
            <person name="Shen Q."/>
            <person name="Zhang L."/>
            <person name="Liao Z."/>
            <person name="Wang S."/>
            <person name="Yan T."/>
            <person name="Shi P."/>
            <person name="Liu M."/>
            <person name="Fu X."/>
            <person name="Pan Q."/>
            <person name="Wang Y."/>
            <person name="Lv Z."/>
            <person name="Lu X."/>
            <person name="Zhang F."/>
            <person name="Jiang W."/>
            <person name="Ma Y."/>
            <person name="Chen M."/>
            <person name="Hao X."/>
            <person name="Li L."/>
            <person name="Tang Y."/>
            <person name="Lv G."/>
            <person name="Zhou Y."/>
            <person name="Sun X."/>
            <person name="Brodelius P.E."/>
            <person name="Rose J.K.C."/>
            <person name="Tang K."/>
        </authorList>
    </citation>
    <scope>NUCLEOTIDE SEQUENCE [LARGE SCALE GENOMIC DNA]</scope>
    <source>
        <strain evidence="2">cv. Huhao1</strain>
        <tissue evidence="1">Leaf</tissue>
    </source>
</reference>
<comment type="caution">
    <text evidence="1">The sequence shown here is derived from an EMBL/GenBank/DDBJ whole genome shotgun (WGS) entry which is preliminary data.</text>
</comment>
<proteinExistence type="predicted"/>
<protein>
    <submittedName>
        <fullName evidence="1">Molybdenum cofactor sulfurase, C-terminal</fullName>
    </submittedName>
</protein>
<dbReference type="EMBL" id="PKPP01000324">
    <property type="protein sequence ID" value="PWA94280.1"/>
    <property type="molecule type" value="Genomic_DNA"/>
</dbReference>
<name>A0A2U1Q8E3_ARTAN</name>
<gene>
    <name evidence="1" type="ORF">CTI12_AA063070</name>
</gene>
<dbReference type="AlphaFoldDB" id="A0A2U1Q8E3"/>
<keyword evidence="2" id="KW-1185">Reference proteome</keyword>
<sequence length="236" mass="25981">MDDGMVLKEEDDEDVLVDDDLEGALGGGGEFGLPWEGGVVTSSSLDHFNFIKLHHTLGLSSHHSLIRAIIVDVVINGGSGNKNGGDVRLIQGFQDGREKRAMRTTKVWVKVPEIVVKTSEKCPIRLHVQIVFKIELLLASLDLFLTVVRAPGMMELKVSLSKLSVLSDGVLLWEWSASAFDEGDEAVYFYVNTVTASFQIVAEFLVLLHSSGADRELEIIEHLQKDAVKAVVHFLE</sequence>
<organism evidence="1 2">
    <name type="scientific">Artemisia annua</name>
    <name type="common">Sweet wormwood</name>
    <dbReference type="NCBI Taxonomy" id="35608"/>
    <lineage>
        <taxon>Eukaryota</taxon>
        <taxon>Viridiplantae</taxon>
        <taxon>Streptophyta</taxon>
        <taxon>Embryophyta</taxon>
        <taxon>Tracheophyta</taxon>
        <taxon>Spermatophyta</taxon>
        <taxon>Magnoliopsida</taxon>
        <taxon>eudicotyledons</taxon>
        <taxon>Gunneridae</taxon>
        <taxon>Pentapetalae</taxon>
        <taxon>asterids</taxon>
        <taxon>campanulids</taxon>
        <taxon>Asterales</taxon>
        <taxon>Asteraceae</taxon>
        <taxon>Asteroideae</taxon>
        <taxon>Anthemideae</taxon>
        <taxon>Artemisiinae</taxon>
        <taxon>Artemisia</taxon>
    </lineage>
</organism>
<dbReference type="STRING" id="35608.A0A2U1Q8E3"/>
<evidence type="ECO:0000313" key="2">
    <source>
        <dbReference type="Proteomes" id="UP000245207"/>
    </source>
</evidence>
<dbReference type="Proteomes" id="UP000245207">
    <property type="component" value="Unassembled WGS sequence"/>
</dbReference>
<evidence type="ECO:0000313" key="1">
    <source>
        <dbReference type="EMBL" id="PWA94280.1"/>
    </source>
</evidence>
<accession>A0A2U1Q8E3</accession>